<sequence>YVAVLPSHSLIQAHSATTLTVRVVLSRDFPTQSCDYLDPTTGLLSFSVQLAVGPAPCPPLELPVVVLVAPPCPLTLAPALLDLGQVSTYETVSCPITLTNHNSSCSYTYAFVDLPKGVMIEPGGGHGTIVPEETLSLDLLYSPRAKDIGVACGRPGDEGEVIFTLRCFTTASFAAPMTEMKKQRSLLPSKDFTQEEVKVSSVYKVTLTSTPNSSDEEGGEAVVLNSLDAMDVEDNFNEFTMPVTGTDVETNEAEMMEEGIEQSSVTKISIHSVENESNRPASETELQWNYYSNFLVGGLGMVEDTEQTEITQEYPQSLFNEEDEVERDTPFPNVGSLKEDNVIPQRKRESANVTNDQDIVSNQDNVEYNEKEDDGIKPIVSTPSHDSSEQTEVHVDQINSRDDFLPDPGQQCTSIDVRAYVVDPLVELSSQTVLLPQTPCNSFCLAHIYIRSRVQRKCNLHNKRTAFKTWFEFRSSYEHLSVEPRCGSLGYKESVKIALVFNPNLSQKEIYNKAFEMKIESMKWNKIQGMLEQYYLAKAKHQSKKSRVENTKTSTVGKEKASLEVKENKETKSRGGSAKSKVKGKGSVASSKTKKSKLSTKTTKLKKKESGPLADVFIDPADV</sequence>
<dbReference type="EMBL" id="GECZ01020463">
    <property type="protein sequence ID" value="JAS49306.1"/>
    <property type="molecule type" value="Transcribed_RNA"/>
</dbReference>
<evidence type="ECO:0000313" key="3">
    <source>
        <dbReference type="EMBL" id="JAS49306.1"/>
    </source>
</evidence>
<feature type="region of interest" description="Disordered" evidence="1">
    <location>
        <begin position="542"/>
        <end position="623"/>
    </location>
</feature>
<organism evidence="3">
    <name type="scientific">Cuerna arida</name>
    <dbReference type="NCBI Taxonomy" id="1464854"/>
    <lineage>
        <taxon>Eukaryota</taxon>
        <taxon>Metazoa</taxon>
        <taxon>Ecdysozoa</taxon>
        <taxon>Arthropoda</taxon>
        <taxon>Hexapoda</taxon>
        <taxon>Insecta</taxon>
        <taxon>Pterygota</taxon>
        <taxon>Neoptera</taxon>
        <taxon>Paraneoptera</taxon>
        <taxon>Hemiptera</taxon>
        <taxon>Auchenorrhyncha</taxon>
        <taxon>Membracoidea</taxon>
        <taxon>Cicadellidae</taxon>
        <taxon>Cicadellinae</taxon>
        <taxon>Proconiini</taxon>
        <taxon>Cuerna</taxon>
    </lineage>
</organism>
<gene>
    <name evidence="3" type="ORF">g.17002</name>
</gene>
<evidence type="ECO:0000259" key="2">
    <source>
        <dbReference type="Pfam" id="PF24798"/>
    </source>
</evidence>
<name>A0A1B6FGI3_9HEMI</name>
<dbReference type="InterPro" id="IPR056310">
    <property type="entry name" value="Ig-CFAP74_4th"/>
</dbReference>
<protein>
    <recommendedName>
        <fullName evidence="2">CFAP74 fourth Ig-like domain-containing protein</fullName>
    </recommendedName>
</protein>
<reference evidence="3" key="1">
    <citation type="submission" date="2015-11" db="EMBL/GenBank/DDBJ databases">
        <title>De novo transcriptome assembly of four potential Pierce s Disease insect vectors from Arizona vineyards.</title>
        <authorList>
            <person name="Tassone E.E."/>
        </authorList>
    </citation>
    <scope>NUCLEOTIDE SEQUENCE</scope>
</reference>
<accession>A0A1B6FGI3</accession>
<dbReference type="AlphaFoldDB" id="A0A1B6FGI3"/>
<feature type="non-terminal residue" evidence="3">
    <location>
        <position position="623"/>
    </location>
</feature>
<feature type="compositionally biased region" description="Low complexity" evidence="1">
    <location>
        <begin position="574"/>
        <end position="591"/>
    </location>
</feature>
<proteinExistence type="predicted"/>
<dbReference type="Pfam" id="PF24798">
    <property type="entry name" value="Ig-CFAP74_4th"/>
    <property type="match status" value="1"/>
</dbReference>
<feature type="compositionally biased region" description="Basic residues" evidence="1">
    <location>
        <begin position="592"/>
        <end position="607"/>
    </location>
</feature>
<feature type="domain" description="CFAP74 fourth Ig-like" evidence="2">
    <location>
        <begin position="78"/>
        <end position="146"/>
    </location>
</feature>
<feature type="non-terminal residue" evidence="3">
    <location>
        <position position="1"/>
    </location>
</feature>
<feature type="compositionally biased region" description="Basic and acidic residues" evidence="1">
    <location>
        <begin position="557"/>
        <end position="573"/>
    </location>
</feature>
<evidence type="ECO:0000256" key="1">
    <source>
        <dbReference type="SAM" id="MobiDB-lite"/>
    </source>
</evidence>